<evidence type="ECO:0000256" key="1">
    <source>
        <dbReference type="SAM" id="Phobius"/>
    </source>
</evidence>
<gene>
    <name evidence="2" type="ORF">Mucpa_6131</name>
</gene>
<dbReference type="Proteomes" id="UP000002774">
    <property type="component" value="Chromosome"/>
</dbReference>
<dbReference type="HOGENOM" id="CLU_2807759_0_0_10"/>
<keyword evidence="1" id="KW-0812">Transmembrane</keyword>
<sequence length="67" mass="8012">MEDNTNKPKGYYKFGMFYYEENNKRLIVRSPNNRYTLNFANKWSYAIEAIFFIIVILKILVTSGLIH</sequence>
<keyword evidence="3" id="KW-1185">Reference proteome</keyword>
<protein>
    <recommendedName>
        <fullName evidence="4">DUF5808 domain-containing protein</fullName>
    </recommendedName>
</protein>
<evidence type="ECO:0008006" key="4">
    <source>
        <dbReference type="Google" id="ProtNLM"/>
    </source>
</evidence>
<keyword evidence="1" id="KW-0472">Membrane</keyword>
<organism evidence="2 3">
    <name type="scientific">Mucilaginibacter paludis DSM 18603</name>
    <dbReference type="NCBI Taxonomy" id="714943"/>
    <lineage>
        <taxon>Bacteria</taxon>
        <taxon>Pseudomonadati</taxon>
        <taxon>Bacteroidota</taxon>
        <taxon>Sphingobacteriia</taxon>
        <taxon>Sphingobacteriales</taxon>
        <taxon>Sphingobacteriaceae</taxon>
        <taxon>Mucilaginibacter</taxon>
    </lineage>
</organism>
<feature type="transmembrane region" description="Helical" evidence="1">
    <location>
        <begin position="43"/>
        <end position="66"/>
    </location>
</feature>
<accession>H1YDI0</accession>
<dbReference type="AlphaFoldDB" id="H1YDI0"/>
<evidence type="ECO:0000313" key="3">
    <source>
        <dbReference type="Proteomes" id="UP000002774"/>
    </source>
</evidence>
<evidence type="ECO:0000313" key="2">
    <source>
        <dbReference type="EMBL" id="EHQ30189.1"/>
    </source>
</evidence>
<name>H1YDI0_9SPHI</name>
<proteinExistence type="predicted"/>
<dbReference type="EMBL" id="CM001403">
    <property type="protein sequence ID" value="EHQ30189.1"/>
    <property type="molecule type" value="Genomic_DNA"/>
</dbReference>
<keyword evidence="1" id="KW-1133">Transmembrane helix</keyword>
<reference evidence="2" key="1">
    <citation type="submission" date="2011-09" db="EMBL/GenBank/DDBJ databases">
        <title>The permanent draft genome of Mucilaginibacter paludis DSM 18603.</title>
        <authorList>
            <consortium name="US DOE Joint Genome Institute (JGI-PGF)"/>
            <person name="Lucas S."/>
            <person name="Han J."/>
            <person name="Lapidus A."/>
            <person name="Bruce D."/>
            <person name="Goodwin L."/>
            <person name="Pitluck S."/>
            <person name="Peters L."/>
            <person name="Kyrpides N."/>
            <person name="Mavromatis K."/>
            <person name="Ivanova N."/>
            <person name="Mikhailova N."/>
            <person name="Held B."/>
            <person name="Detter J.C."/>
            <person name="Tapia R."/>
            <person name="Han C."/>
            <person name="Land M."/>
            <person name="Hauser L."/>
            <person name="Markowitz V."/>
            <person name="Cheng J.-F."/>
            <person name="Hugenholtz P."/>
            <person name="Woyke T."/>
            <person name="Wu D."/>
            <person name="Tindall B."/>
            <person name="Brambilla E."/>
            <person name="Klenk H.-P."/>
            <person name="Eisen J.A."/>
        </authorList>
    </citation>
    <scope>NUCLEOTIDE SEQUENCE [LARGE SCALE GENOMIC DNA]</scope>
    <source>
        <strain evidence="2">DSM 18603</strain>
    </source>
</reference>